<dbReference type="GO" id="GO:0043161">
    <property type="term" value="P:proteasome-mediated ubiquitin-dependent protein catabolic process"/>
    <property type="evidence" value="ECO:0007669"/>
    <property type="project" value="TreeGrafter"/>
</dbReference>
<dbReference type="EMBL" id="KZ992548">
    <property type="protein sequence ID" value="RKP09023.1"/>
    <property type="molecule type" value="Genomic_DNA"/>
</dbReference>
<dbReference type="GO" id="GO:0000109">
    <property type="term" value="C:nucleotide-excision repair complex"/>
    <property type="evidence" value="ECO:0007669"/>
    <property type="project" value="TreeGrafter"/>
</dbReference>
<dbReference type="InterPro" id="IPR001680">
    <property type="entry name" value="WD40_rpt"/>
</dbReference>
<dbReference type="InterPro" id="IPR015943">
    <property type="entry name" value="WD40/YVTN_repeat-like_dom_sf"/>
</dbReference>
<feature type="compositionally biased region" description="Acidic residues" evidence="2">
    <location>
        <begin position="392"/>
        <end position="411"/>
    </location>
</feature>
<evidence type="ECO:0000313" key="3">
    <source>
        <dbReference type="EMBL" id="RKP09023.1"/>
    </source>
</evidence>
<protein>
    <submittedName>
        <fullName evidence="3">DNA excision repair protein ERCC-8-like protein</fullName>
    </submittedName>
</protein>
<evidence type="ECO:0000256" key="1">
    <source>
        <dbReference type="PROSITE-ProRule" id="PRU00221"/>
    </source>
</evidence>
<evidence type="ECO:0000256" key="2">
    <source>
        <dbReference type="SAM" id="MobiDB-lite"/>
    </source>
</evidence>
<name>A0A4P9XSC5_9FUNG</name>
<feature type="repeat" description="WD" evidence="1">
    <location>
        <begin position="106"/>
        <end position="148"/>
    </location>
</feature>
<evidence type="ECO:0000313" key="4">
    <source>
        <dbReference type="Proteomes" id="UP000271241"/>
    </source>
</evidence>
<dbReference type="GO" id="GO:0000209">
    <property type="term" value="P:protein polyubiquitination"/>
    <property type="evidence" value="ECO:0007669"/>
    <property type="project" value="TreeGrafter"/>
</dbReference>
<sequence>MRPFKRARTVETPTTAEAQSPESGSPLELPARILYRRVDSLALSMDVEFKRIHRGAVNALDIERSGCRYLLSGGAEGGVGLYDLDWNLAQTTRVRRIEPLAKTARKDAHQNATSDICWYPFDTGLFTTSSYDETIKVWDTNTMQAATTFNLEASVFAHAMSPIASHTLVAAAVRGPQLRLCDLKTGDCVHSLTGHRGSVMCVQWSPRNEHLLVSDKTIRFWDVRKARSSMFTLDQHNTSGKSSGDSGKAHDDIVNGLVFTSDGLNLVSTGHDERIRLWQTDTGRNLMVNYGNKLRNQRNFRATPVLALDRFGRWPTLIHASDNCRILAFDLFTGELMNEWRTAYGRVTCVAWRTSYEELYSGGNDCEVFAWTPTRHNAAKRAYGASEAQSGTEDEMSGDAWTESDSDDVFF</sequence>
<keyword evidence="4" id="KW-1185">Reference proteome</keyword>
<gene>
    <name evidence="3" type="ORF">THASP1DRAFT_29174</name>
</gene>
<dbReference type="SMART" id="SM00320">
    <property type="entry name" value="WD40"/>
    <property type="match status" value="5"/>
</dbReference>
<dbReference type="GO" id="GO:0031464">
    <property type="term" value="C:Cul4A-RING E3 ubiquitin ligase complex"/>
    <property type="evidence" value="ECO:0007669"/>
    <property type="project" value="TreeGrafter"/>
</dbReference>
<dbReference type="InterPro" id="IPR036322">
    <property type="entry name" value="WD40_repeat_dom_sf"/>
</dbReference>
<dbReference type="OrthoDB" id="361494at2759"/>
<dbReference type="AlphaFoldDB" id="A0A4P9XSC5"/>
<organism evidence="3 4">
    <name type="scientific">Thamnocephalis sphaerospora</name>
    <dbReference type="NCBI Taxonomy" id="78915"/>
    <lineage>
        <taxon>Eukaryota</taxon>
        <taxon>Fungi</taxon>
        <taxon>Fungi incertae sedis</taxon>
        <taxon>Zoopagomycota</taxon>
        <taxon>Zoopagomycotina</taxon>
        <taxon>Zoopagomycetes</taxon>
        <taxon>Zoopagales</taxon>
        <taxon>Sigmoideomycetaceae</taxon>
        <taxon>Thamnocephalis</taxon>
    </lineage>
</organism>
<keyword evidence="1" id="KW-0853">WD repeat</keyword>
<dbReference type="PROSITE" id="PS50082">
    <property type="entry name" value="WD_REPEATS_2"/>
    <property type="match status" value="3"/>
</dbReference>
<dbReference type="PANTHER" id="PTHR46202">
    <property type="entry name" value="DNA EXCISION REPAIR PROTEIN ERCC-8"/>
    <property type="match status" value="1"/>
</dbReference>
<dbReference type="GO" id="GO:0006283">
    <property type="term" value="P:transcription-coupled nucleotide-excision repair"/>
    <property type="evidence" value="ECO:0007669"/>
    <property type="project" value="InterPro"/>
</dbReference>
<feature type="compositionally biased region" description="Polar residues" evidence="2">
    <location>
        <begin position="11"/>
        <end position="23"/>
    </location>
</feature>
<feature type="region of interest" description="Disordered" evidence="2">
    <location>
        <begin position="1"/>
        <end position="25"/>
    </location>
</feature>
<dbReference type="STRING" id="78915.A0A4P9XSC5"/>
<dbReference type="Pfam" id="PF00400">
    <property type="entry name" value="WD40"/>
    <property type="match status" value="3"/>
</dbReference>
<dbReference type="SUPFAM" id="SSF50978">
    <property type="entry name" value="WD40 repeat-like"/>
    <property type="match status" value="1"/>
</dbReference>
<accession>A0A4P9XSC5</accession>
<dbReference type="Proteomes" id="UP000271241">
    <property type="component" value="Unassembled WGS sequence"/>
</dbReference>
<feature type="repeat" description="WD" evidence="1">
    <location>
        <begin position="192"/>
        <end position="231"/>
    </location>
</feature>
<dbReference type="PROSITE" id="PS50294">
    <property type="entry name" value="WD_REPEATS_REGION"/>
    <property type="match status" value="1"/>
</dbReference>
<dbReference type="Gene3D" id="2.130.10.10">
    <property type="entry name" value="YVTN repeat-like/Quinoprotein amine dehydrogenase"/>
    <property type="match status" value="1"/>
</dbReference>
<dbReference type="InterPro" id="IPR042238">
    <property type="entry name" value="Rad28/ERCC8/Ckn1/ATCSA-1"/>
</dbReference>
<dbReference type="PANTHER" id="PTHR46202:SF1">
    <property type="entry name" value="DNA EXCISION REPAIR PROTEIN ERCC-8"/>
    <property type="match status" value="1"/>
</dbReference>
<feature type="region of interest" description="Disordered" evidence="2">
    <location>
        <begin position="382"/>
        <end position="411"/>
    </location>
</feature>
<proteinExistence type="predicted"/>
<reference evidence="4" key="1">
    <citation type="journal article" date="2018" name="Nat. Microbiol.">
        <title>Leveraging single-cell genomics to expand the fungal tree of life.</title>
        <authorList>
            <person name="Ahrendt S.R."/>
            <person name="Quandt C.A."/>
            <person name="Ciobanu D."/>
            <person name="Clum A."/>
            <person name="Salamov A."/>
            <person name="Andreopoulos B."/>
            <person name="Cheng J.F."/>
            <person name="Woyke T."/>
            <person name="Pelin A."/>
            <person name="Henrissat B."/>
            <person name="Reynolds N.K."/>
            <person name="Benny G.L."/>
            <person name="Smith M.E."/>
            <person name="James T.Y."/>
            <person name="Grigoriev I.V."/>
        </authorList>
    </citation>
    <scope>NUCLEOTIDE SEQUENCE [LARGE SCALE GENOMIC DNA]</scope>
    <source>
        <strain evidence="4">RSA 1356</strain>
    </source>
</reference>
<feature type="repeat" description="WD" evidence="1">
    <location>
        <begin position="247"/>
        <end position="288"/>
    </location>
</feature>